<reference evidence="2 3" key="1">
    <citation type="submission" date="2019-02" db="EMBL/GenBank/DDBJ databases">
        <title>Deep-cultivation of Planctomycetes and their phenomic and genomic characterization uncovers novel biology.</title>
        <authorList>
            <person name="Wiegand S."/>
            <person name="Jogler M."/>
            <person name="Boedeker C."/>
            <person name="Pinto D."/>
            <person name="Vollmers J."/>
            <person name="Rivas-Marin E."/>
            <person name="Kohn T."/>
            <person name="Peeters S.H."/>
            <person name="Heuer A."/>
            <person name="Rast P."/>
            <person name="Oberbeckmann S."/>
            <person name="Bunk B."/>
            <person name="Jeske O."/>
            <person name="Meyerdierks A."/>
            <person name="Storesund J.E."/>
            <person name="Kallscheuer N."/>
            <person name="Luecker S."/>
            <person name="Lage O.M."/>
            <person name="Pohl T."/>
            <person name="Merkel B.J."/>
            <person name="Hornburger P."/>
            <person name="Mueller R.-W."/>
            <person name="Bruemmer F."/>
            <person name="Labrenz M."/>
            <person name="Spormann A.M."/>
            <person name="Op den Camp H."/>
            <person name="Overmann J."/>
            <person name="Amann R."/>
            <person name="Jetten M.S.M."/>
            <person name="Mascher T."/>
            <person name="Medema M.H."/>
            <person name="Devos D.P."/>
            <person name="Kaster A.-K."/>
            <person name="Ovreas L."/>
            <person name="Rohde M."/>
            <person name="Galperin M.Y."/>
            <person name="Jogler C."/>
        </authorList>
    </citation>
    <scope>NUCLEOTIDE SEQUENCE [LARGE SCALE GENOMIC DNA]</scope>
    <source>
        <strain evidence="2 3">K22_7</strain>
    </source>
</reference>
<sequence>MLSRDGFVTKAIRATRGRTYNTMRVRPYRSTSFVSKGVTNRHMLAQLMDDRRPRNTKTREQAMGGATAIADQSDQDVF</sequence>
<protein>
    <submittedName>
        <fullName evidence="2">Uncharacterized protein</fullName>
    </submittedName>
</protein>
<feature type="compositionally biased region" description="Basic and acidic residues" evidence="1">
    <location>
        <begin position="50"/>
        <end position="60"/>
    </location>
</feature>
<evidence type="ECO:0000256" key="1">
    <source>
        <dbReference type="SAM" id="MobiDB-lite"/>
    </source>
</evidence>
<proteinExistence type="predicted"/>
<dbReference type="KEGG" id="rlc:K227x_22740"/>
<keyword evidence="3" id="KW-1185">Reference proteome</keyword>
<name>A0A517N9S7_9BACT</name>
<gene>
    <name evidence="2" type="ORF">K227x_22740</name>
</gene>
<dbReference type="Proteomes" id="UP000318538">
    <property type="component" value="Chromosome"/>
</dbReference>
<accession>A0A517N9S7</accession>
<organism evidence="2 3">
    <name type="scientific">Rubripirellula lacrimiformis</name>
    <dbReference type="NCBI Taxonomy" id="1930273"/>
    <lineage>
        <taxon>Bacteria</taxon>
        <taxon>Pseudomonadati</taxon>
        <taxon>Planctomycetota</taxon>
        <taxon>Planctomycetia</taxon>
        <taxon>Pirellulales</taxon>
        <taxon>Pirellulaceae</taxon>
        <taxon>Rubripirellula</taxon>
    </lineage>
</organism>
<feature type="region of interest" description="Disordered" evidence="1">
    <location>
        <begin position="50"/>
        <end position="78"/>
    </location>
</feature>
<evidence type="ECO:0000313" key="2">
    <source>
        <dbReference type="EMBL" id="QDT03889.1"/>
    </source>
</evidence>
<dbReference type="AlphaFoldDB" id="A0A517N9S7"/>
<evidence type="ECO:0000313" key="3">
    <source>
        <dbReference type="Proteomes" id="UP000318538"/>
    </source>
</evidence>
<dbReference type="EMBL" id="CP036525">
    <property type="protein sequence ID" value="QDT03889.1"/>
    <property type="molecule type" value="Genomic_DNA"/>
</dbReference>